<dbReference type="Pfam" id="PF00490">
    <property type="entry name" value="ALAD"/>
    <property type="match status" value="1"/>
</dbReference>
<feature type="binding site" evidence="12">
    <location>
        <position position="121"/>
    </location>
    <ligand>
        <name>Zn(2+)</name>
        <dbReference type="ChEBI" id="CHEBI:29105"/>
        <note>catalytic</note>
    </ligand>
</feature>
<feature type="active site" description="Schiff-base intermediate with substrate" evidence="11">
    <location>
        <position position="196"/>
    </location>
</feature>
<dbReference type="PRINTS" id="PR00144">
    <property type="entry name" value="DALDHYDRTASE"/>
</dbReference>
<dbReference type="NCBIfam" id="NF006762">
    <property type="entry name" value="PRK09283.1"/>
    <property type="match status" value="1"/>
</dbReference>
<evidence type="ECO:0000256" key="1">
    <source>
        <dbReference type="ARBA" id="ARBA00004694"/>
    </source>
</evidence>
<dbReference type="InterPro" id="IPR013785">
    <property type="entry name" value="Aldolase_TIM"/>
</dbReference>
<evidence type="ECO:0000256" key="15">
    <source>
        <dbReference type="RuleBase" id="RU004161"/>
    </source>
</evidence>
<evidence type="ECO:0000256" key="2">
    <source>
        <dbReference type="ARBA" id="ARBA00008055"/>
    </source>
</evidence>
<keyword evidence="5 12" id="KW-0862">Zinc</keyword>
<evidence type="ECO:0000256" key="9">
    <source>
        <dbReference type="ARBA" id="ARBA00023244"/>
    </source>
</evidence>
<dbReference type="InterPro" id="IPR030656">
    <property type="entry name" value="ALAD_AS"/>
</dbReference>
<evidence type="ECO:0000256" key="4">
    <source>
        <dbReference type="ARBA" id="ARBA00020771"/>
    </source>
</evidence>
<evidence type="ECO:0000313" key="16">
    <source>
        <dbReference type="EMBL" id="MBZ2166828.1"/>
    </source>
</evidence>
<dbReference type="PROSITE" id="PS00169">
    <property type="entry name" value="D_ALA_DEHYDRATASE"/>
    <property type="match status" value="1"/>
</dbReference>
<evidence type="ECO:0000256" key="8">
    <source>
        <dbReference type="ARBA" id="ARBA00023239"/>
    </source>
</evidence>
<evidence type="ECO:0000256" key="13">
    <source>
        <dbReference type="PIRSR" id="PIRSR001415-5"/>
    </source>
</evidence>
<evidence type="ECO:0000256" key="6">
    <source>
        <dbReference type="ARBA" id="ARBA00022842"/>
    </source>
</evidence>
<feature type="active site" description="Schiff-base intermediate with substrate" evidence="11">
    <location>
        <position position="249"/>
    </location>
</feature>
<feature type="binding site" evidence="12">
    <location>
        <position position="123"/>
    </location>
    <ligand>
        <name>Zn(2+)</name>
        <dbReference type="ChEBI" id="CHEBI:29105"/>
        <note>catalytic</note>
    </ligand>
</feature>
<keyword evidence="7" id="KW-0350">Heme biosynthesis</keyword>
<dbReference type="Proteomes" id="UP000825933">
    <property type="component" value="Unassembled WGS sequence"/>
</dbReference>
<evidence type="ECO:0000256" key="7">
    <source>
        <dbReference type="ARBA" id="ARBA00023133"/>
    </source>
</evidence>
<evidence type="ECO:0000256" key="12">
    <source>
        <dbReference type="PIRSR" id="PIRSR001415-3"/>
    </source>
</evidence>
<dbReference type="GO" id="GO:0005829">
    <property type="term" value="C:cytosol"/>
    <property type="evidence" value="ECO:0007669"/>
    <property type="project" value="TreeGrafter"/>
</dbReference>
<evidence type="ECO:0000256" key="5">
    <source>
        <dbReference type="ARBA" id="ARBA00022833"/>
    </source>
</evidence>
<protein>
    <recommendedName>
        <fullName evidence="4 14">Delta-aminolevulinic acid dehydratase</fullName>
        <ecNumber evidence="3 14">4.2.1.24</ecNumber>
    </recommendedName>
</protein>
<comment type="caution">
    <text evidence="16">The sequence shown here is derived from an EMBL/GenBank/DDBJ whole genome shotgun (WGS) entry which is preliminary data.</text>
</comment>
<dbReference type="PANTHER" id="PTHR11458:SF0">
    <property type="entry name" value="DELTA-AMINOLEVULINIC ACID DEHYDRATASE"/>
    <property type="match status" value="1"/>
</dbReference>
<comment type="catalytic activity">
    <reaction evidence="10 14">
        <text>2 5-aminolevulinate = porphobilinogen + 2 H2O + H(+)</text>
        <dbReference type="Rhea" id="RHEA:24064"/>
        <dbReference type="ChEBI" id="CHEBI:15377"/>
        <dbReference type="ChEBI" id="CHEBI:15378"/>
        <dbReference type="ChEBI" id="CHEBI:58126"/>
        <dbReference type="ChEBI" id="CHEBI:356416"/>
        <dbReference type="EC" id="4.2.1.24"/>
    </reaction>
</comment>
<evidence type="ECO:0000256" key="11">
    <source>
        <dbReference type="PIRSR" id="PIRSR001415-1"/>
    </source>
</evidence>
<dbReference type="InterPro" id="IPR001731">
    <property type="entry name" value="ALAD"/>
</dbReference>
<dbReference type="AlphaFoldDB" id="A0A8T5USU5"/>
<keyword evidence="12" id="KW-0479">Metal-binding</keyword>
<evidence type="ECO:0000256" key="3">
    <source>
        <dbReference type="ARBA" id="ARBA00012053"/>
    </source>
</evidence>
<dbReference type="GO" id="GO:0006783">
    <property type="term" value="P:heme biosynthetic process"/>
    <property type="evidence" value="ECO:0007669"/>
    <property type="project" value="UniProtKB-KW"/>
</dbReference>
<evidence type="ECO:0000256" key="10">
    <source>
        <dbReference type="ARBA" id="ARBA00047651"/>
    </source>
</evidence>
<dbReference type="Gene3D" id="3.20.20.70">
    <property type="entry name" value="Aldolase class I"/>
    <property type="match status" value="1"/>
</dbReference>
<keyword evidence="9 14" id="KW-0627">Porphyrin biosynthesis</keyword>
<keyword evidence="17" id="KW-1185">Reference proteome</keyword>
<feature type="binding site" evidence="13">
    <location>
        <position position="234"/>
    </location>
    <ligand>
        <name>Mg(2+)</name>
        <dbReference type="ChEBI" id="CHEBI:18420"/>
    </ligand>
</feature>
<evidence type="ECO:0000313" key="17">
    <source>
        <dbReference type="Proteomes" id="UP000825933"/>
    </source>
</evidence>
<dbReference type="CDD" id="cd00384">
    <property type="entry name" value="ALAD_PBGS"/>
    <property type="match status" value="1"/>
</dbReference>
<evidence type="ECO:0000256" key="14">
    <source>
        <dbReference type="RuleBase" id="RU000515"/>
    </source>
</evidence>
<proteinExistence type="inferred from homology"/>
<dbReference type="PIRSF" id="PIRSF001415">
    <property type="entry name" value="Porphbilin_synth"/>
    <property type="match status" value="1"/>
</dbReference>
<dbReference type="EMBL" id="JAIOUQ010000016">
    <property type="protein sequence ID" value="MBZ2166828.1"/>
    <property type="molecule type" value="Genomic_DNA"/>
</dbReference>
<dbReference type="SUPFAM" id="SSF51569">
    <property type="entry name" value="Aldolase"/>
    <property type="match status" value="1"/>
</dbReference>
<organism evidence="16 17">
    <name type="scientific">Methanobacterium spitsbergense</name>
    <dbReference type="NCBI Taxonomy" id="2874285"/>
    <lineage>
        <taxon>Archaea</taxon>
        <taxon>Methanobacteriati</taxon>
        <taxon>Methanobacteriota</taxon>
        <taxon>Methanomada group</taxon>
        <taxon>Methanobacteria</taxon>
        <taxon>Methanobacteriales</taxon>
        <taxon>Methanobacteriaceae</taxon>
        <taxon>Methanobacterium</taxon>
    </lineage>
</organism>
<gene>
    <name evidence="16" type="primary">hemB</name>
    <name evidence="16" type="ORF">K8N75_12360</name>
</gene>
<reference evidence="17" key="1">
    <citation type="journal article" date="2022" name="Microbiol. Resour. Announc.">
        <title>Draft Genome Sequence of a Methanogenic Archaeon from West Spitsbergen Permafrost.</title>
        <authorList>
            <person name="Trubitsyn V."/>
            <person name="Rivkina E."/>
            <person name="Shcherbakova V."/>
        </authorList>
    </citation>
    <scope>NUCLEOTIDE SEQUENCE [LARGE SCALE GENOMIC DNA]</scope>
    <source>
        <strain evidence="17">VT</strain>
    </source>
</reference>
<dbReference type="EC" id="4.2.1.24" evidence="3 14"/>
<keyword evidence="8 14" id="KW-0456">Lyase</keyword>
<dbReference type="RefSeq" id="WP_223792374.1">
    <property type="nucleotide sequence ID" value="NZ_JAIOUQ010000016.1"/>
</dbReference>
<name>A0A8T5USU5_9EURY</name>
<accession>A0A8T5USU5</accession>
<dbReference type="SMART" id="SM01004">
    <property type="entry name" value="ALAD"/>
    <property type="match status" value="1"/>
</dbReference>
<feature type="binding site" evidence="12">
    <location>
        <position position="131"/>
    </location>
    <ligand>
        <name>Zn(2+)</name>
        <dbReference type="ChEBI" id="CHEBI:29105"/>
        <note>catalytic</note>
    </ligand>
</feature>
<comment type="subunit">
    <text evidence="14">Homooctamer.</text>
</comment>
<keyword evidence="6 13" id="KW-0460">Magnesium</keyword>
<dbReference type="GO" id="GO:0004655">
    <property type="term" value="F:porphobilinogen synthase activity"/>
    <property type="evidence" value="ECO:0007669"/>
    <property type="project" value="UniProtKB-EC"/>
</dbReference>
<dbReference type="FunFam" id="3.20.20.70:FF:000019">
    <property type="entry name" value="Delta-aminolevulinic acid dehydratase"/>
    <property type="match status" value="1"/>
</dbReference>
<comment type="pathway">
    <text evidence="1">Porphyrin-containing compound metabolism; protoporphyrin-IX biosynthesis; coproporphyrinogen-III from 5-aminolevulinate: step 1/4.</text>
</comment>
<sequence length="323" mass="36240">MEFPVTRMRRLRKNHNIRTILTESKLNPEDFVYPMFVKEGLEDGQKEHIDTMPGQYRYSINDTVEEASRLEEIGLSSVLLFGMPLLKDDKGSMAYNKDGIVQQAVRRLKKETDLVVITDVCMCQYTSHGHCGIIRDDEIINDETLNYLSKIALSHAEAGADIVAPSDMMDGRVGAIRKTLDLNGHYNTIIMSYSAKYSSSFYAPFRDAVCSAPCFGDRKSYQMNPSNTSEALREVKMDIDEGADIVMIKPAMPYLDIIKGVKDEFKMPTAAYQVSGEYSMLMAGINAGYITKESIYESLQSIKRAGADLIITHFAPEFLEGSI</sequence>
<dbReference type="GO" id="GO:0008270">
    <property type="term" value="F:zinc ion binding"/>
    <property type="evidence" value="ECO:0007669"/>
    <property type="project" value="TreeGrafter"/>
</dbReference>
<dbReference type="PANTHER" id="PTHR11458">
    <property type="entry name" value="DELTA-AMINOLEVULINIC ACID DEHYDRATASE"/>
    <property type="match status" value="1"/>
</dbReference>
<comment type="similarity">
    <text evidence="2 15">Belongs to the ALAD family.</text>
</comment>